<dbReference type="EMBL" id="QOIL01000003">
    <property type="protein sequence ID" value="RCG31998.1"/>
    <property type="molecule type" value="Genomic_DNA"/>
</dbReference>
<proteinExistence type="predicted"/>
<keyword evidence="2" id="KW-1185">Reference proteome</keyword>
<dbReference type="Proteomes" id="UP000253094">
    <property type="component" value="Unassembled WGS sequence"/>
</dbReference>
<organism evidence="1 2">
    <name type="scientific">Sphaerisporangium album</name>
    <dbReference type="NCBI Taxonomy" id="509200"/>
    <lineage>
        <taxon>Bacteria</taxon>
        <taxon>Bacillati</taxon>
        <taxon>Actinomycetota</taxon>
        <taxon>Actinomycetes</taxon>
        <taxon>Streptosporangiales</taxon>
        <taxon>Streptosporangiaceae</taxon>
        <taxon>Sphaerisporangium</taxon>
    </lineage>
</organism>
<evidence type="ECO:0008006" key="3">
    <source>
        <dbReference type="Google" id="ProtNLM"/>
    </source>
</evidence>
<gene>
    <name evidence="1" type="ORF">DQ384_05500</name>
</gene>
<comment type="caution">
    <text evidence="1">The sequence shown here is derived from an EMBL/GenBank/DDBJ whole genome shotgun (WGS) entry which is preliminary data.</text>
</comment>
<dbReference type="AlphaFoldDB" id="A0A367FNP2"/>
<accession>A0A367FNP2</accession>
<reference evidence="1 2" key="1">
    <citation type="submission" date="2018-06" db="EMBL/GenBank/DDBJ databases">
        <title>Sphaerisporangium craniellae sp. nov., isolated from a marine sponge in the South China Sea.</title>
        <authorList>
            <person name="Li L."/>
        </authorList>
    </citation>
    <scope>NUCLEOTIDE SEQUENCE [LARGE SCALE GENOMIC DNA]</scope>
    <source>
        <strain evidence="1 2">CCTCC AA 208026</strain>
    </source>
</reference>
<evidence type="ECO:0000313" key="1">
    <source>
        <dbReference type="EMBL" id="RCG31998.1"/>
    </source>
</evidence>
<protein>
    <recommendedName>
        <fullName evidence="3">Minor tail protein</fullName>
    </recommendedName>
</protein>
<dbReference type="OrthoDB" id="3515845at2"/>
<evidence type="ECO:0000313" key="2">
    <source>
        <dbReference type="Proteomes" id="UP000253094"/>
    </source>
</evidence>
<dbReference type="RefSeq" id="WP_114027613.1">
    <property type="nucleotide sequence ID" value="NZ_QOIL01000003.1"/>
</dbReference>
<name>A0A367FNP2_9ACTN</name>
<sequence length="383" mass="42377">MAVPYRYLICDLLTDREVADVEFDNVTYDHRINMPGVFTGKLELADLRLSKLWNRVMPRDTGDRSSGVGRHIIHVIRGDDLWGSYWLWYGKVSQQGGQAPVADVKGMSLDGFMQQVEIQADLSYIGLDQIEIARQLVGHMQSDPRADLGILLPAGDTGVLQDLIIAATDNARYGQKLQELANAQNGFQYRINTRIAGRARVRELVYGYPTLGKVNTRHDYSQPGNVLSWSEEVDATRGGTRWRAQGASTSNDLSLASGPLVSQVAEATEHLNDGWPRIDRTASYPDVRDLPTLNAFAQFWAATAPGVTRVYTTTVQLPDNPTLTPHDLGDTAALRLVNERYPEVDGVASFVRDWPVVGLEVRPPRRDNDVEEATLIYGGSNGG</sequence>